<evidence type="ECO:0000313" key="9">
    <source>
        <dbReference type="Proteomes" id="UP000258309"/>
    </source>
</evidence>
<sequence>MICHYLFLNLQPYRLRIKCEWSEKTSFTPACDRCTTYRLNCLIESATWTSHAVKAYAKQIQAQEPVTRSIFWGPSSNAGGHPLDLHNPRAPLTVPEQTEEQSADQKQTQSVPASAPVLTTAVHVTTSTVSAAAGASAAGPVTASGLVRVLAPPPPSKNPLNISPRVKRHLYDIFFDYIQPVWPVVTVESLHRYPANTLLEAAILGVAARHHLAIASWRDFVHIREVIELESRQLFGFRQPYKPTIQTLQALLIMLLRVDLFTREHSDFQKYSMRVTFACTLARDLGLHAINPADDPQDVTLKQSMWLACLHQDTYVEAALGQPLNTTRAQDMELGAGALQFDQPIRGLENYPVHKYFIGAAVLSSCMRQVLRVVYRNDPATGSDVYTDSKIILDQIRVHAWHLESKKSEYDMFTWQSLKAILNNIHLLFVLGLRNVVPEIHPAYNTLQQMVNQESSTIVLEACETLEYSTPELMHSAPGQIVTPCLYVTARAAMIVIDILRDSRTNHSYSAAILDRIVHAAARAKTLMGFLLAEKEWGLFWTQGNTLKAVLSRLEPDVFDALGTVPGRRLPQEQVSQLPEFIPPVEQLWGQDLDVIQLSNTILNPTSWEQYFAERGYAPDQEFVDWSQFHYLNIPRTN</sequence>
<keyword evidence="3" id="KW-0238">DNA-binding</keyword>
<dbReference type="PANTHER" id="PTHR31845">
    <property type="entry name" value="FINGER DOMAIN PROTEIN, PUTATIVE-RELATED"/>
    <property type="match status" value="1"/>
</dbReference>
<evidence type="ECO:0000256" key="6">
    <source>
        <dbReference type="SAM" id="MobiDB-lite"/>
    </source>
</evidence>
<feature type="non-terminal residue" evidence="8">
    <location>
        <position position="1"/>
    </location>
</feature>
<gene>
    <name evidence="8" type="ORF">B7463_g8354</name>
</gene>
<dbReference type="OrthoDB" id="39175at2759"/>
<accession>A0A3E2H4M3</accession>
<proteinExistence type="predicted"/>
<dbReference type="Proteomes" id="UP000258309">
    <property type="component" value="Unassembled WGS sequence"/>
</dbReference>
<name>A0A3E2H4M3_SCYLI</name>
<dbReference type="InterPro" id="IPR007219">
    <property type="entry name" value="XnlR_reg_dom"/>
</dbReference>
<dbReference type="GO" id="GO:0008270">
    <property type="term" value="F:zinc ion binding"/>
    <property type="evidence" value="ECO:0007669"/>
    <property type="project" value="InterPro"/>
</dbReference>
<evidence type="ECO:0000259" key="7">
    <source>
        <dbReference type="Pfam" id="PF04082"/>
    </source>
</evidence>
<feature type="domain" description="Xylanolytic transcriptional activator regulatory" evidence="7">
    <location>
        <begin position="172"/>
        <end position="334"/>
    </location>
</feature>
<comment type="subcellular location">
    <subcellularLocation>
        <location evidence="1">Nucleus</location>
    </subcellularLocation>
</comment>
<dbReference type="GO" id="GO:0000976">
    <property type="term" value="F:transcription cis-regulatory region binding"/>
    <property type="evidence" value="ECO:0007669"/>
    <property type="project" value="TreeGrafter"/>
</dbReference>
<evidence type="ECO:0000256" key="4">
    <source>
        <dbReference type="ARBA" id="ARBA00023163"/>
    </source>
</evidence>
<dbReference type="GO" id="GO:0006351">
    <property type="term" value="P:DNA-templated transcription"/>
    <property type="evidence" value="ECO:0007669"/>
    <property type="project" value="InterPro"/>
</dbReference>
<dbReference type="EMBL" id="NCSJ02000182">
    <property type="protein sequence ID" value="RFU27983.1"/>
    <property type="molecule type" value="Genomic_DNA"/>
</dbReference>
<dbReference type="InterPro" id="IPR051089">
    <property type="entry name" value="prtT"/>
</dbReference>
<feature type="non-terminal residue" evidence="8">
    <location>
        <position position="638"/>
    </location>
</feature>
<dbReference type="AlphaFoldDB" id="A0A3E2H4M3"/>
<evidence type="ECO:0000313" key="8">
    <source>
        <dbReference type="EMBL" id="RFU27983.1"/>
    </source>
</evidence>
<keyword evidence="5" id="KW-0539">Nucleus</keyword>
<evidence type="ECO:0000256" key="5">
    <source>
        <dbReference type="ARBA" id="ARBA00023242"/>
    </source>
</evidence>
<dbReference type="CDD" id="cd12148">
    <property type="entry name" value="fungal_TF_MHR"/>
    <property type="match status" value="1"/>
</dbReference>
<protein>
    <recommendedName>
        <fullName evidence="7">Xylanolytic transcriptional activator regulatory domain-containing protein</fullName>
    </recommendedName>
</protein>
<keyword evidence="9" id="KW-1185">Reference proteome</keyword>
<keyword evidence="4" id="KW-0804">Transcription</keyword>
<organism evidence="8 9">
    <name type="scientific">Scytalidium lignicola</name>
    <name type="common">Hyphomycete</name>
    <dbReference type="NCBI Taxonomy" id="5539"/>
    <lineage>
        <taxon>Eukaryota</taxon>
        <taxon>Fungi</taxon>
        <taxon>Dikarya</taxon>
        <taxon>Ascomycota</taxon>
        <taxon>Pezizomycotina</taxon>
        <taxon>Leotiomycetes</taxon>
        <taxon>Leotiomycetes incertae sedis</taxon>
        <taxon>Scytalidium</taxon>
    </lineage>
</organism>
<dbReference type="GO" id="GO:0000981">
    <property type="term" value="F:DNA-binding transcription factor activity, RNA polymerase II-specific"/>
    <property type="evidence" value="ECO:0007669"/>
    <property type="project" value="TreeGrafter"/>
</dbReference>
<reference evidence="8 9" key="1">
    <citation type="submission" date="2018-05" db="EMBL/GenBank/DDBJ databases">
        <title>Draft genome sequence of Scytalidium lignicola DSM 105466, a ubiquitous saprotrophic fungus.</title>
        <authorList>
            <person name="Buettner E."/>
            <person name="Gebauer A.M."/>
            <person name="Hofrichter M."/>
            <person name="Liers C."/>
            <person name="Kellner H."/>
        </authorList>
    </citation>
    <scope>NUCLEOTIDE SEQUENCE [LARGE SCALE GENOMIC DNA]</scope>
    <source>
        <strain evidence="8 9">DSM 105466</strain>
    </source>
</reference>
<feature type="region of interest" description="Disordered" evidence="6">
    <location>
        <begin position="82"/>
        <end position="114"/>
    </location>
</feature>
<dbReference type="GO" id="GO:0005634">
    <property type="term" value="C:nucleus"/>
    <property type="evidence" value="ECO:0007669"/>
    <property type="project" value="UniProtKB-SubCell"/>
</dbReference>
<evidence type="ECO:0000256" key="3">
    <source>
        <dbReference type="ARBA" id="ARBA00023125"/>
    </source>
</evidence>
<evidence type="ECO:0000256" key="1">
    <source>
        <dbReference type="ARBA" id="ARBA00004123"/>
    </source>
</evidence>
<dbReference type="Pfam" id="PF04082">
    <property type="entry name" value="Fungal_trans"/>
    <property type="match status" value="1"/>
</dbReference>
<keyword evidence="2" id="KW-0805">Transcription regulation</keyword>
<comment type="caution">
    <text evidence="8">The sequence shown here is derived from an EMBL/GenBank/DDBJ whole genome shotgun (WGS) entry which is preliminary data.</text>
</comment>
<evidence type="ECO:0000256" key="2">
    <source>
        <dbReference type="ARBA" id="ARBA00023015"/>
    </source>
</evidence>
<dbReference type="PANTHER" id="PTHR31845:SF17">
    <property type="entry name" value="ZN(II)2CYS6 TRANSCRIPTION FACTOR (EUROFUNG)"/>
    <property type="match status" value="1"/>
</dbReference>